<dbReference type="Pfam" id="PF00486">
    <property type="entry name" value="Trans_reg_C"/>
    <property type="match status" value="1"/>
</dbReference>
<proteinExistence type="predicted"/>
<sequence length="227" mass="25329">MRVLVVEDTKVLGEAICERLNSLGHAADLVMNGQQASDILKYQTVDLILLDLNLPGLSGLQVLKNLRSRDNPTPVLILTAQDQIDDRIRLLDAGADDYLTKPFNFGELEARCRALLRRHHGYAKNITDHGNLQVNRDARQVLLNGEVQPITSREFQLLEIFLGHLGRVLSKDEITEHLFNFDESPGPNAIELYVGRLRKKLSGSSLVISTLRGLGYVAEITKLPKSD</sequence>
<evidence type="ECO:0000256" key="3">
    <source>
        <dbReference type="ARBA" id="ARBA00023163"/>
    </source>
</evidence>
<feature type="DNA-binding region" description="OmpR/PhoB-type" evidence="5">
    <location>
        <begin position="124"/>
        <end position="220"/>
    </location>
</feature>
<dbReference type="InterPro" id="IPR001867">
    <property type="entry name" value="OmpR/PhoB-type_DNA-bd"/>
</dbReference>
<dbReference type="Pfam" id="PF00072">
    <property type="entry name" value="Response_reg"/>
    <property type="match status" value="1"/>
</dbReference>
<gene>
    <name evidence="8" type="ORF">O1D97_03340</name>
</gene>
<dbReference type="EMBL" id="JAPUBN010000010">
    <property type="protein sequence ID" value="MCZ2720703.1"/>
    <property type="molecule type" value="Genomic_DNA"/>
</dbReference>
<dbReference type="Gene3D" id="1.10.10.10">
    <property type="entry name" value="Winged helix-like DNA-binding domain superfamily/Winged helix DNA-binding domain"/>
    <property type="match status" value="1"/>
</dbReference>
<dbReference type="PANTHER" id="PTHR48111">
    <property type="entry name" value="REGULATOR OF RPOS"/>
    <property type="match status" value="1"/>
</dbReference>
<dbReference type="Proteomes" id="UP001149719">
    <property type="component" value="Unassembled WGS sequence"/>
</dbReference>
<evidence type="ECO:0000259" key="6">
    <source>
        <dbReference type="PROSITE" id="PS50110"/>
    </source>
</evidence>
<evidence type="ECO:0000256" key="2">
    <source>
        <dbReference type="ARBA" id="ARBA00023125"/>
    </source>
</evidence>
<dbReference type="PROSITE" id="PS50110">
    <property type="entry name" value="RESPONSE_REGULATORY"/>
    <property type="match status" value="1"/>
</dbReference>
<dbReference type="InterPro" id="IPR036388">
    <property type="entry name" value="WH-like_DNA-bd_sf"/>
</dbReference>
<keyword evidence="1" id="KW-0805">Transcription regulation</keyword>
<dbReference type="CDD" id="cd00383">
    <property type="entry name" value="trans_reg_C"/>
    <property type="match status" value="1"/>
</dbReference>
<keyword evidence="4" id="KW-0597">Phosphoprotein</keyword>
<accession>A0ABT4JQS6</accession>
<keyword evidence="9" id="KW-1185">Reference proteome</keyword>
<evidence type="ECO:0000256" key="1">
    <source>
        <dbReference type="ARBA" id="ARBA00023015"/>
    </source>
</evidence>
<evidence type="ECO:0000313" key="8">
    <source>
        <dbReference type="EMBL" id="MCZ2720703.1"/>
    </source>
</evidence>
<evidence type="ECO:0000259" key="7">
    <source>
        <dbReference type="PROSITE" id="PS51755"/>
    </source>
</evidence>
<dbReference type="PROSITE" id="PS51755">
    <property type="entry name" value="OMPR_PHOB"/>
    <property type="match status" value="1"/>
</dbReference>
<evidence type="ECO:0000256" key="5">
    <source>
        <dbReference type="PROSITE-ProRule" id="PRU01091"/>
    </source>
</evidence>
<feature type="domain" description="Response regulatory" evidence="6">
    <location>
        <begin position="2"/>
        <end position="116"/>
    </location>
</feature>
<dbReference type="Gene3D" id="6.10.250.690">
    <property type="match status" value="1"/>
</dbReference>
<reference evidence="8" key="1">
    <citation type="submission" date="2022-12" db="EMBL/GenBank/DDBJ databases">
        <title>Marinomonas 15G1-11 sp. nov, isolated from marine algae.</title>
        <authorList>
            <person name="Butt M."/>
            <person name="Choi D.G."/>
            <person name="Kim J.M."/>
            <person name="Lee J.K."/>
            <person name="Baek J.H."/>
            <person name="Jeon C.O."/>
        </authorList>
    </citation>
    <scope>NUCLEOTIDE SEQUENCE</scope>
    <source>
        <strain evidence="8">15G1-11</strain>
    </source>
</reference>
<keyword evidence="2 5" id="KW-0238">DNA-binding</keyword>
<keyword evidence="3" id="KW-0804">Transcription</keyword>
<feature type="modified residue" description="4-aspartylphosphate" evidence="4">
    <location>
        <position position="51"/>
    </location>
</feature>
<dbReference type="InterPro" id="IPR011006">
    <property type="entry name" value="CheY-like_superfamily"/>
</dbReference>
<dbReference type="Gene3D" id="3.40.50.2300">
    <property type="match status" value="1"/>
</dbReference>
<dbReference type="PANTHER" id="PTHR48111:SF67">
    <property type="entry name" value="TRANSCRIPTIONAL REGULATORY PROTEIN TCTD"/>
    <property type="match status" value="1"/>
</dbReference>
<organism evidence="8 9">
    <name type="scientific">Marinomonas phaeophyticola</name>
    <dbReference type="NCBI Taxonomy" id="3004091"/>
    <lineage>
        <taxon>Bacteria</taxon>
        <taxon>Pseudomonadati</taxon>
        <taxon>Pseudomonadota</taxon>
        <taxon>Gammaproteobacteria</taxon>
        <taxon>Oceanospirillales</taxon>
        <taxon>Oceanospirillaceae</taxon>
        <taxon>Marinomonas</taxon>
    </lineage>
</organism>
<dbReference type="SMART" id="SM00448">
    <property type="entry name" value="REC"/>
    <property type="match status" value="1"/>
</dbReference>
<evidence type="ECO:0000313" key="9">
    <source>
        <dbReference type="Proteomes" id="UP001149719"/>
    </source>
</evidence>
<dbReference type="SUPFAM" id="SSF52172">
    <property type="entry name" value="CheY-like"/>
    <property type="match status" value="1"/>
</dbReference>
<feature type="domain" description="OmpR/PhoB-type" evidence="7">
    <location>
        <begin position="124"/>
        <end position="220"/>
    </location>
</feature>
<name>A0ABT4JQS6_9GAMM</name>
<dbReference type="RefSeq" id="WP_269122803.1">
    <property type="nucleotide sequence ID" value="NZ_JAPUBN010000010.1"/>
</dbReference>
<evidence type="ECO:0000256" key="4">
    <source>
        <dbReference type="PROSITE-ProRule" id="PRU00169"/>
    </source>
</evidence>
<dbReference type="InterPro" id="IPR001789">
    <property type="entry name" value="Sig_transdc_resp-reg_receiver"/>
</dbReference>
<protein>
    <submittedName>
        <fullName evidence="8">Response regulator transcription factor</fullName>
    </submittedName>
</protein>
<dbReference type="SMART" id="SM00862">
    <property type="entry name" value="Trans_reg_C"/>
    <property type="match status" value="1"/>
</dbReference>
<comment type="caution">
    <text evidence="8">The sequence shown here is derived from an EMBL/GenBank/DDBJ whole genome shotgun (WGS) entry which is preliminary data.</text>
</comment>
<dbReference type="InterPro" id="IPR039420">
    <property type="entry name" value="WalR-like"/>
</dbReference>